<accession>A0A453A685</accession>
<reference evidence="2" key="4">
    <citation type="submission" date="2019-03" db="UniProtKB">
        <authorList>
            <consortium name="EnsemblPlants"/>
        </authorList>
    </citation>
    <scope>IDENTIFICATION</scope>
</reference>
<protein>
    <submittedName>
        <fullName evidence="2">Uncharacterized protein</fullName>
    </submittedName>
</protein>
<reference evidence="2" key="3">
    <citation type="journal article" date="2017" name="Nature">
        <title>Genome sequence of the progenitor of the wheat D genome Aegilops tauschii.</title>
        <authorList>
            <person name="Luo M.C."/>
            <person name="Gu Y.Q."/>
            <person name="Puiu D."/>
            <person name="Wang H."/>
            <person name="Twardziok S.O."/>
            <person name="Deal K.R."/>
            <person name="Huo N."/>
            <person name="Zhu T."/>
            <person name="Wang L."/>
            <person name="Wang Y."/>
            <person name="McGuire P.E."/>
            <person name="Liu S."/>
            <person name="Long H."/>
            <person name="Ramasamy R.K."/>
            <person name="Rodriguez J.C."/>
            <person name="Van S.L."/>
            <person name="Yuan L."/>
            <person name="Wang Z."/>
            <person name="Xia Z."/>
            <person name="Xiao L."/>
            <person name="Anderson O.D."/>
            <person name="Ouyang S."/>
            <person name="Liang Y."/>
            <person name="Zimin A.V."/>
            <person name="Pertea G."/>
            <person name="Qi P."/>
            <person name="Bennetzen J.L."/>
            <person name="Dai X."/>
            <person name="Dawson M.W."/>
            <person name="Muller H.G."/>
            <person name="Kugler K."/>
            <person name="Rivarola-Duarte L."/>
            <person name="Spannagl M."/>
            <person name="Mayer K.F.X."/>
            <person name="Lu F.H."/>
            <person name="Bevan M.W."/>
            <person name="Leroy P."/>
            <person name="Li P."/>
            <person name="You F.M."/>
            <person name="Sun Q."/>
            <person name="Liu Z."/>
            <person name="Lyons E."/>
            <person name="Wicker T."/>
            <person name="Salzberg S.L."/>
            <person name="Devos K.M."/>
            <person name="Dvorak J."/>
        </authorList>
    </citation>
    <scope>NUCLEOTIDE SEQUENCE [LARGE SCALE GENOMIC DNA]</scope>
    <source>
        <strain evidence="2">cv. AL8/78</strain>
    </source>
</reference>
<evidence type="ECO:0000313" key="3">
    <source>
        <dbReference type="Proteomes" id="UP000015105"/>
    </source>
</evidence>
<reference evidence="2" key="5">
    <citation type="journal article" date="2021" name="G3 (Bethesda)">
        <title>Aegilops tauschii genome assembly Aet v5.0 features greater sequence contiguity and improved annotation.</title>
        <authorList>
            <person name="Wang L."/>
            <person name="Zhu T."/>
            <person name="Rodriguez J.C."/>
            <person name="Deal K.R."/>
            <person name="Dubcovsky J."/>
            <person name="McGuire P.E."/>
            <person name="Lux T."/>
            <person name="Spannagl M."/>
            <person name="Mayer K.F.X."/>
            <person name="Baldrich P."/>
            <person name="Meyers B.C."/>
            <person name="Huo N."/>
            <person name="Gu Y.Q."/>
            <person name="Zhou H."/>
            <person name="Devos K.M."/>
            <person name="Bennetzen J.L."/>
            <person name="Unver T."/>
            <person name="Budak H."/>
            <person name="Gulick P.J."/>
            <person name="Galiba G."/>
            <person name="Kalapos B."/>
            <person name="Nelson D.R."/>
            <person name="Li P."/>
            <person name="You F.M."/>
            <person name="Luo M.C."/>
            <person name="Dvorak J."/>
        </authorList>
    </citation>
    <scope>NUCLEOTIDE SEQUENCE [LARGE SCALE GENOMIC DNA]</scope>
    <source>
        <strain evidence="2">cv. AL8/78</strain>
    </source>
</reference>
<reference evidence="3" key="2">
    <citation type="journal article" date="2017" name="Nat. Plants">
        <title>The Aegilops tauschii genome reveals multiple impacts of transposons.</title>
        <authorList>
            <person name="Zhao G."/>
            <person name="Zou C."/>
            <person name="Li K."/>
            <person name="Wang K."/>
            <person name="Li T."/>
            <person name="Gao L."/>
            <person name="Zhang X."/>
            <person name="Wang H."/>
            <person name="Yang Z."/>
            <person name="Liu X."/>
            <person name="Jiang W."/>
            <person name="Mao L."/>
            <person name="Kong X."/>
            <person name="Jiao Y."/>
            <person name="Jia J."/>
        </authorList>
    </citation>
    <scope>NUCLEOTIDE SEQUENCE [LARGE SCALE GENOMIC DNA]</scope>
    <source>
        <strain evidence="3">cv. AL8/78</strain>
    </source>
</reference>
<feature type="region of interest" description="Disordered" evidence="1">
    <location>
        <begin position="26"/>
        <end position="76"/>
    </location>
</feature>
<name>A0A453A685_AEGTS</name>
<proteinExistence type="predicted"/>
<dbReference type="Proteomes" id="UP000015105">
    <property type="component" value="Chromosome 2D"/>
</dbReference>
<evidence type="ECO:0000256" key="1">
    <source>
        <dbReference type="SAM" id="MobiDB-lite"/>
    </source>
</evidence>
<organism evidence="2 3">
    <name type="scientific">Aegilops tauschii subsp. strangulata</name>
    <name type="common">Goatgrass</name>
    <dbReference type="NCBI Taxonomy" id="200361"/>
    <lineage>
        <taxon>Eukaryota</taxon>
        <taxon>Viridiplantae</taxon>
        <taxon>Streptophyta</taxon>
        <taxon>Embryophyta</taxon>
        <taxon>Tracheophyta</taxon>
        <taxon>Spermatophyta</taxon>
        <taxon>Magnoliopsida</taxon>
        <taxon>Liliopsida</taxon>
        <taxon>Poales</taxon>
        <taxon>Poaceae</taxon>
        <taxon>BOP clade</taxon>
        <taxon>Pooideae</taxon>
        <taxon>Triticodae</taxon>
        <taxon>Triticeae</taxon>
        <taxon>Triticinae</taxon>
        <taxon>Aegilops</taxon>
    </lineage>
</organism>
<dbReference type="EnsemblPlants" id="AET2Gv20000600.10">
    <property type="protein sequence ID" value="AET2Gv20000600.10"/>
    <property type="gene ID" value="AET2Gv20000600"/>
</dbReference>
<dbReference type="Gramene" id="AET2Gv20000600.10">
    <property type="protein sequence ID" value="AET2Gv20000600.10"/>
    <property type="gene ID" value="AET2Gv20000600"/>
</dbReference>
<dbReference type="AlphaFoldDB" id="A0A453A685"/>
<sequence length="76" mass="7964">MKLNGEASSCWYGQHPLPCVAAGRLPFTPARTLSPPPSSGASPAKPVLRSSGGGVSPRQRLGQDGGGPRWPDIQQW</sequence>
<reference evidence="3" key="1">
    <citation type="journal article" date="2014" name="Science">
        <title>Ancient hybridizations among the ancestral genomes of bread wheat.</title>
        <authorList>
            <consortium name="International Wheat Genome Sequencing Consortium,"/>
            <person name="Marcussen T."/>
            <person name="Sandve S.R."/>
            <person name="Heier L."/>
            <person name="Spannagl M."/>
            <person name="Pfeifer M."/>
            <person name="Jakobsen K.S."/>
            <person name="Wulff B.B."/>
            <person name="Steuernagel B."/>
            <person name="Mayer K.F."/>
            <person name="Olsen O.A."/>
        </authorList>
    </citation>
    <scope>NUCLEOTIDE SEQUENCE [LARGE SCALE GENOMIC DNA]</scope>
    <source>
        <strain evidence="3">cv. AL8/78</strain>
    </source>
</reference>
<keyword evidence="3" id="KW-1185">Reference proteome</keyword>
<evidence type="ECO:0000313" key="2">
    <source>
        <dbReference type="EnsemblPlants" id="AET2Gv20000600.10"/>
    </source>
</evidence>